<gene>
    <name evidence="2" type="ORF">EV356DRAFT_537073</name>
</gene>
<sequence>MADPRKSGEVSFLPLLPLSASPASRKRSAEESSDASPPPEKISRKGLTYVRTDILEDQIKAKITELIAMLTTCHDESETADHSGPTSHPSVPENGDPLTANLGNSAAECQIYQDPQSCPVTQENDHRNGKPIQDRARECPRGSCVDGSGTVNAKTAHEGQISLQGSTRVHNAPHNEKILNSVTGHSVAQDGSDIAKILGLQLGHLEKEQIQQTHSRSDRAIKIDKLNKSITAFIERYDKEEFQPALFGARRVDSTTSRYWPSDLRQLFKDTVVAALEQCIPEGIPSFLDPQQYPRFSFVCRIENVLQGEDIRFGILRQGRRITVGRFNSNRRRLKKDLMIGLRLNPGGSWTPEGCAYQGSRFPLEHFWRGAKLENHIYFGHEVFIAHSRHESFLFVLELLRTVMMHHPGSWKAQKSSLMTMSWWATEGNSFIFQRFRKEAGTDKCVSVTNKVSTRIEKD</sequence>
<dbReference type="Proteomes" id="UP000800092">
    <property type="component" value="Unassembled WGS sequence"/>
</dbReference>
<evidence type="ECO:0000313" key="3">
    <source>
        <dbReference type="Proteomes" id="UP000800092"/>
    </source>
</evidence>
<evidence type="ECO:0000256" key="1">
    <source>
        <dbReference type="SAM" id="MobiDB-lite"/>
    </source>
</evidence>
<dbReference type="EMBL" id="ML991858">
    <property type="protein sequence ID" value="KAF2229622.1"/>
    <property type="molecule type" value="Genomic_DNA"/>
</dbReference>
<feature type="region of interest" description="Disordered" evidence="1">
    <location>
        <begin position="117"/>
        <end position="143"/>
    </location>
</feature>
<feature type="region of interest" description="Disordered" evidence="1">
    <location>
        <begin position="75"/>
        <end position="102"/>
    </location>
</feature>
<keyword evidence="3" id="KW-1185">Reference proteome</keyword>
<proteinExistence type="predicted"/>
<feature type="compositionally biased region" description="Low complexity" evidence="1">
    <location>
        <begin position="13"/>
        <end position="23"/>
    </location>
</feature>
<evidence type="ECO:0000313" key="2">
    <source>
        <dbReference type="EMBL" id="KAF2229622.1"/>
    </source>
</evidence>
<reference evidence="2" key="1">
    <citation type="journal article" date="2020" name="Stud. Mycol.">
        <title>101 Dothideomycetes genomes: a test case for predicting lifestyles and emergence of pathogens.</title>
        <authorList>
            <person name="Haridas S."/>
            <person name="Albert R."/>
            <person name="Binder M."/>
            <person name="Bloem J."/>
            <person name="Labutti K."/>
            <person name="Salamov A."/>
            <person name="Andreopoulos B."/>
            <person name="Baker S."/>
            <person name="Barry K."/>
            <person name="Bills G."/>
            <person name="Bluhm B."/>
            <person name="Cannon C."/>
            <person name="Castanera R."/>
            <person name="Culley D."/>
            <person name="Daum C."/>
            <person name="Ezra D."/>
            <person name="Gonzalez J."/>
            <person name="Henrissat B."/>
            <person name="Kuo A."/>
            <person name="Liang C."/>
            <person name="Lipzen A."/>
            <person name="Lutzoni F."/>
            <person name="Magnuson J."/>
            <person name="Mondo S."/>
            <person name="Nolan M."/>
            <person name="Ohm R."/>
            <person name="Pangilinan J."/>
            <person name="Park H.-J."/>
            <person name="Ramirez L."/>
            <person name="Alfaro M."/>
            <person name="Sun H."/>
            <person name="Tritt A."/>
            <person name="Yoshinaga Y."/>
            <person name="Zwiers L.-H."/>
            <person name="Turgeon B."/>
            <person name="Goodwin S."/>
            <person name="Spatafora J."/>
            <person name="Crous P."/>
            <person name="Grigoriev I."/>
        </authorList>
    </citation>
    <scope>NUCLEOTIDE SEQUENCE</scope>
    <source>
        <strain evidence="2">Tuck. ex Michener</strain>
    </source>
</reference>
<feature type="compositionally biased region" description="Basic and acidic residues" evidence="1">
    <location>
        <begin position="123"/>
        <end position="140"/>
    </location>
</feature>
<accession>A0A6A6GV03</accession>
<organism evidence="2 3">
    <name type="scientific">Viridothelium virens</name>
    <name type="common">Speckled blister lichen</name>
    <name type="synonym">Trypethelium virens</name>
    <dbReference type="NCBI Taxonomy" id="1048519"/>
    <lineage>
        <taxon>Eukaryota</taxon>
        <taxon>Fungi</taxon>
        <taxon>Dikarya</taxon>
        <taxon>Ascomycota</taxon>
        <taxon>Pezizomycotina</taxon>
        <taxon>Dothideomycetes</taxon>
        <taxon>Dothideomycetes incertae sedis</taxon>
        <taxon>Trypetheliales</taxon>
        <taxon>Trypetheliaceae</taxon>
        <taxon>Viridothelium</taxon>
    </lineage>
</organism>
<protein>
    <submittedName>
        <fullName evidence="2">Uncharacterized protein</fullName>
    </submittedName>
</protein>
<feature type="region of interest" description="Disordered" evidence="1">
    <location>
        <begin position="1"/>
        <end position="44"/>
    </location>
</feature>
<name>A0A6A6GV03_VIRVR</name>
<dbReference type="AlphaFoldDB" id="A0A6A6GV03"/>